<keyword evidence="1" id="KW-1133">Transmembrane helix</keyword>
<dbReference type="AlphaFoldDB" id="A0A4Z0GNK7"/>
<evidence type="ECO:0000313" key="2">
    <source>
        <dbReference type="EMBL" id="TGA97468.1"/>
    </source>
</evidence>
<organism evidence="2 3">
    <name type="scientific">Sporolactobacillus shoreae</name>
    <dbReference type="NCBI Taxonomy" id="1465501"/>
    <lineage>
        <taxon>Bacteria</taxon>
        <taxon>Bacillati</taxon>
        <taxon>Bacillota</taxon>
        <taxon>Bacilli</taxon>
        <taxon>Bacillales</taxon>
        <taxon>Sporolactobacillaceae</taxon>
        <taxon>Sporolactobacillus</taxon>
    </lineage>
</organism>
<name>A0A4Z0GNK7_9BACL</name>
<dbReference type="EMBL" id="SRJD01000013">
    <property type="protein sequence ID" value="TGA97468.1"/>
    <property type="molecule type" value="Genomic_DNA"/>
</dbReference>
<feature type="transmembrane region" description="Helical" evidence="1">
    <location>
        <begin position="65"/>
        <end position="95"/>
    </location>
</feature>
<gene>
    <name evidence="2" type="ORF">E4665_11490</name>
</gene>
<comment type="caution">
    <text evidence="2">The sequence shown here is derived from an EMBL/GenBank/DDBJ whole genome shotgun (WGS) entry which is preliminary data.</text>
</comment>
<feature type="transmembrane region" description="Helical" evidence="1">
    <location>
        <begin position="27"/>
        <end position="53"/>
    </location>
</feature>
<reference evidence="2 3" key="1">
    <citation type="journal article" date="2015" name="Int. J. Syst. Evol. Microbiol.">
        <title>Sporolactobacillus shoreae sp. nov. and Sporolactobacillus spathodeae sp. nov., two spore-forming lactic acid bacteria isolated from tree barks in Thailand.</title>
        <authorList>
            <person name="Thamacharoensuk T."/>
            <person name="Kitahara M."/>
            <person name="Ohkuma M."/>
            <person name="Thongchul N."/>
            <person name="Tanasupawat S."/>
        </authorList>
    </citation>
    <scope>NUCLEOTIDE SEQUENCE [LARGE SCALE GENOMIC DNA]</scope>
    <source>
        <strain evidence="2 3">BK92</strain>
    </source>
</reference>
<keyword evidence="3" id="KW-1185">Reference proteome</keyword>
<protein>
    <submittedName>
        <fullName evidence="2">Uncharacterized protein</fullName>
    </submittedName>
</protein>
<proteinExistence type="predicted"/>
<evidence type="ECO:0000256" key="1">
    <source>
        <dbReference type="SAM" id="Phobius"/>
    </source>
</evidence>
<dbReference type="RefSeq" id="WP_135348934.1">
    <property type="nucleotide sequence ID" value="NZ_SRJD01000013.1"/>
</dbReference>
<accession>A0A4Z0GNK7</accession>
<keyword evidence="1" id="KW-0472">Membrane</keyword>
<dbReference type="Proteomes" id="UP000298347">
    <property type="component" value="Unassembled WGS sequence"/>
</dbReference>
<sequence length="198" mass="22637">MMNCQYSKNGLSGSVMKSQQTVYRNKISYLIISNLTIAFFSLSSIIFCSAYFSSHVNYRNVNVSFAGFGIVAAIIGSAQLGFFILSIICILTILFRTGVKQWTSQLLIDPYGVEVRHDIKKRNIKMQWNQIARIEYCGSPHRMNERIVLHSKNDQIIFVSIYRKNYLEAIKAIVSKCVKDNSDVLIDTNLTKRLADFR</sequence>
<evidence type="ECO:0000313" key="3">
    <source>
        <dbReference type="Proteomes" id="UP000298347"/>
    </source>
</evidence>
<keyword evidence="1" id="KW-0812">Transmembrane</keyword>